<dbReference type="STRING" id="930990.A0A067LWX0"/>
<dbReference type="PANTHER" id="PTHR24305">
    <property type="entry name" value="CYTOCHROME P450"/>
    <property type="match status" value="1"/>
</dbReference>
<evidence type="ECO:0000313" key="11">
    <source>
        <dbReference type="Proteomes" id="UP000027195"/>
    </source>
</evidence>
<keyword evidence="6" id="KW-0560">Oxidoreductase</keyword>
<keyword evidence="7 9" id="KW-0408">Iron</keyword>
<evidence type="ECO:0000256" key="3">
    <source>
        <dbReference type="ARBA" id="ARBA00010617"/>
    </source>
</evidence>
<sequence length="531" mass="59404">MLQLFDQPLQASAAFLALLSTVILCRRVLRVLLDYFTTDVCYVPKPTGAHWLWGHELEPSQRRPGEVYARWFDGHGSVVRISSAFKHDDILVVADPGILSHIFIKRPYAYPKSSLFRSMFLRLAGKGLIWAEGEDHKRMRSTLNGVFGPERLKDMYEDVKACSDRMTSALVNYVTSHGGDTVVQIPEWSTNVTLDVIGRVGFGHDFGCGETLEAKTLSKAWTEMVELNMSKAGKKAPIVLRAFPIINLLPIPALRAQGAINSIIRVLGERLFVKEEQDPKSVTGKDLLSTLSKLCSSNHDTTILKDELLDHVRRHMAGHETTAVTLSLMLLTLARNPAIQTKLRKELLEFPTEPTYDDFATKLPYLDAVIKEGIRMFPAGPSTERIAVEDDVVPLRQSIKTPGGKVLTSLRIRKGQIILVPTILINRDNAVWGDGWTFRPERWLESDGLPPPSETTQGWSQTLTFLQGPRMCIGHRLVILELKVLISSLIKTFVLHDTDAAIEHTFSVTLQTKPVGEEHVSLPLRLSLVQQ</sequence>
<dbReference type="InterPro" id="IPR001128">
    <property type="entry name" value="Cyt_P450"/>
</dbReference>
<organism evidence="10 11">
    <name type="scientific">Botryobasidium botryosum (strain FD-172 SS1)</name>
    <dbReference type="NCBI Taxonomy" id="930990"/>
    <lineage>
        <taxon>Eukaryota</taxon>
        <taxon>Fungi</taxon>
        <taxon>Dikarya</taxon>
        <taxon>Basidiomycota</taxon>
        <taxon>Agaricomycotina</taxon>
        <taxon>Agaricomycetes</taxon>
        <taxon>Cantharellales</taxon>
        <taxon>Botryobasidiaceae</taxon>
        <taxon>Botryobasidium</taxon>
    </lineage>
</organism>
<proteinExistence type="inferred from homology"/>
<comment type="pathway">
    <text evidence="2">Secondary metabolite biosynthesis.</text>
</comment>
<dbReference type="PANTHER" id="PTHR24305:SF166">
    <property type="entry name" value="CYTOCHROME P450 12A4, MITOCHONDRIAL-RELATED"/>
    <property type="match status" value="1"/>
</dbReference>
<evidence type="ECO:0000313" key="10">
    <source>
        <dbReference type="EMBL" id="KDQ07704.1"/>
    </source>
</evidence>
<evidence type="ECO:0000256" key="2">
    <source>
        <dbReference type="ARBA" id="ARBA00005179"/>
    </source>
</evidence>
<dbReference type="GO" id="GO:0020037">
    <property type="term" value="F:heme binding"/>
    <property type="evidence" value="ECO:0007669"/>
    <property type="project" value="InterPro"/>
</dbReference>
<dbReference type="Pfam" id="PF00067">
    <property type="entry name" value="p450"/>
    <property type="match status" value="1"/>
</dbReference>
<dbReference type="GO" id="GO:0004497">
    <property type="term" value="F:monooxygenase activity"/>
    <property type="evidence" value="ECO:0007669"/>
    <property type="project" value="UniProtKB-KW"/>
</dbReference>
<dbReference type="HOGENOM" id="CLU_001570_5_11_1"/>
<dbReference type="SUPFAM" id="SSF48264">
    <property type="entry name" value="Cytochrome P450"/>
    <property type="match status" value="1"/>
</dbReference>
<dbReference type="OrthoDB" id="1470350at2759"/>
<dbReference type="InParanoid" id="A0A067LWX0"/>
<comment type="cofactor">
    <cofactor evidence="1 9">
        <name>heme</name>
        <dbReference type="ChEBI" id="CHEBI:30413"/>
    </cofactor>
</comment>
<name>A0A067LWX0_BOTB1</name>
<feature type="binding site" description="axial binding residue" evidence="9">
    <location>
        <position position="472"/>
    </location>
    <ligand>
        <name>heme</name>
        <dbReference type="ChEBI" id="CHEBI:30413"/>
    </ligand>
    <ligandPart>
        <name>Fe</name>
        <dbReference type="ChEBI" id="CHEBI:18248"/>
    </ligandPart>
</feature>
<accession>A0A067LWX0</accession>
<dbReference type="PRINTS" id="PR00463">
    <property type="entry name" value="EP450I"/>
</dbReference>
<keyword evidence="4 9" id="KW-0349">Heme</keyword>
<dbReference type="PRINTS" id="PR00385">
    <property type="entry name" value="P450"/>
</dbReference>
<evidence type="ECO:0000256" key="5">
    <source>
        <dbReference type="ARBA" id="ARBA00022723"/>
    </source>
</evidence>
<dbReference type="Gene3D" id="1.10.630.10">
    <property type="entry name" value="Cytochrome P450"/>
    <property type="match status" value="1"/>
</dbReference>
<evidence type="ECO:0008006" key="12">
    <source>
        <dbReference type="Google" id="ProtNLM"/>
    </source>
</evidence>
<dbReference type="AlphaFoldDB" id="A0A067LWX0"/>
<reference evidence="11" key="1">
    <citation type="journal article" date="2014" name="Proc. Natl. Acad. Sci. U.S.A.">
        <title>Extensive sampling of basidiomycete genomes demonstrates inadequacy of the white-rot/brown-rot paradigm for wood decay fungi.</title>
        <authorList>
            <person name="Riley R."/>
            <person name="Salamov A.A."/>
            <person name="Brown D.W."/>
            <person name="Nagy L.G."/>
            <person name="Floudas D."/>
            <person name="Held B.W."/>
            <person name="Levasseur A."/>
            <person name="Lombard V."/>
            <person name="Morin E."/>
            <person name="Otillar R."/>
            <person name="Lindquist E.A."/>
            <person name="Sun H."/>
            <person name="LaButti K.M."/>
            <person name="Schmutz J."/>
            <person name="Jabbour D."/>
            <person name="Luo H."/>
            <person name="Baker S.E."/>
            <person name="Pisabarro A.G."/>
            <person name="Walton J.D."/>
            <person name="Blanchette R.A."/>
            <person name="Henrissat B."/>
            <person name="Martin F."/>
            <person name="Cullen D."/>
            <person name="Hibbett D.S."/>
            <person name="Grigoriev I.V."/>
        </authorList>
    </citation>
    <scope>NUCLEOTIDE SEQUENCE [LARGE SCALE GENOMIC DNA]</scope>
    <source>
        <strain evidence="11">FD-172 SS1</strain>
    </source>
</reference>
<protein>
    <recommendedName>
        <fullName evidence="12">Cytochrome P450</fullName>
    </recommendedName>
</protein>
<evidence type="ECO:0000256" key="4">
    <source>
        <dbReference type="ARBA" id="ARBA00022617"/>
    </source>
</evidence>
<keyword evidence="5 9" id="KW-0479">Metal-binding</keyword>
<dbReference type="GO" id="GO:0005506">
    <property type="term" value="F:iron ion binding"/>
    <property type="evidence" value="ECO:0007669"/>
    <property type="project" value="InterPro"/>
</dbReference>
<dbReference type="EMBL" id="KL198102">
    <property type="protein sequence ID" value="KDQ07704.1"/>
    <property type="molecule type" value="Genomic_DNA"/>
</dbReference>
<dbReference type="InterPro" id="IPR050121">
    <property type="entry name" value="Cytochrome_P450_monoxygenase"/>
</dbReference>
<dbReference type="InterPro" id="IPR002401">
    <property type="entry name" value="Cyt_P450_E_grp-I"/>
</dbReference>
<evidence type="ECO:0000256" key="1">
    <source>
        <dbReference type="ARBA" id="ARBA00001971"/>
    </source>
</evidence>
<evidence type="ECO:0000256" key="6">
    <source>
        <dbReference type="ARBA" id="ARBA00023002"/>
    </source>
</evidence>
<evidence type="ECO:0000256" key="7">
    <source>
        <dbReference type="ARBA" id="ARBA00023004"/>
    </source>
</evidence>
<keyword evidence="11" id="KW-1185">Reference proteome</keyword>
<evidence type="ECO:0000256" key="9">
    <source>
        <dbReference type="PIRSR" id="PIRSR602401-1"/>
    </source>
</evidence>
<gene>
    <name evidence="10" type="ORF">BOTBODRAFT_648039</name>
</gene>
<dbReference type="GO" id="GO:0016705">
    <property type="term" value="F:oxidoreductase activity, acting on paired donors, with incorporation or reduction of molecular oxygen"/>
    <property type="evidence" value="ECO:0007669"/>
    <property type="project" value="InterPro"/>
</dbReference>
<evidence type="ECO:0000256" key="8">
    <source>
        <dbReference type="ARBA" id="ARBA00023033"/>
    </source>
</evidence>
<comment type="similarity">
    <text evidence="3">Belongs to the cytochrome P450 family.</text>
</comment>
<keyword evidence="8" id="KW-0503">Monooxygenase</keyword>
<dbReference type="InterPro" id="IPR036396">
    <property type="entry name" value="Cyt_P450_sf"/>
</dbReference>
<dbReference type="Proteomes" id="UP000027195">
    <property type="component" value="Unassembled WGS sequence"/>
</dbReference>